<name>A0AAU7QRD0_9GAMM</name>
<feature type="transmembrane region" description="Helical" evidence="1">
    <location>
        <begin position="46"/>
        <end position="76"/>
    </location>
</feature>
<dbReference type="EMBL" id="CP157948">
    <property type="protein sequence ID" value="XBS91128.1"/>
    <property type="molecule type" value="Genomic_DNA"/>
</dbReference>
<dbReference type="AlphaFoldDB" id="A0AAU7QRD0"/>
<reference evidence="2" key="1">
    <citation type="submission" date="2024-06" db="EMBL/GenBank/DDBJ databases">
        <authorList>
            <person name="Sun Y."/>
        </authorList>
    </citation>
    <scope>NUCLEOTIDE SEQUENCE</scope>
    <source>
        <strain evidence="2">IGA1.0</strain>
    </source>
</reference>
<keyword evidence="1" id="KW-1133">Transmembrane helix</keyword>
<gene>
    <name evidence="2" type="ORF">ABNK63_05680</name>
</gene>
<evidence type="ECO:0000313" key="2">
    <source>
        <dbReference type="EMBL" id="XBS91128.1"/>
    </source>
</evidence>
<evidence type="ECO:0000256" key="1">
    <source>
        <dbReference type="SAM" id="Phobius"/>
    </source>
</evidence>
<organism evidence="2">
    <name type="scientific">Rhodanobacter sp. IGA1.0</name>
    <dbReference type="NCBI Taxonomy" id="3158582"/>
    <lineage>
        <taxon>Bacteria</taxon>
        <taxon>Pseudomonadati</taxon>
        <taxon>Pseudomonadota</taxon>
        <taxon>Gammaproteobacteria</taxon>
        <taxon>Lysobacterales</taxon>
        <taxon>Rhodanobacteraceae</taxon>
        <taxon>Rhodanobacter</taxon>
    </lineage>
</organism>
<protein>
    <submittedName>
        <fullName evidence="2">Uncharacterized protein</fullName>
    </submittedName>
</protein>
<keyword evidence="1" id="KW-0472">Membrane</keyword>
<sequence length="98" mass="10076">MTAWLGVVAFAMAALSAVALYAGSPHCMWRVLRGRPCSARLIGTLLALASLLAWAQLFGVAAGLGATLASLMLVLVAQPYLALFIGSPDADTTADDKA</sequence>
<dbReference type="RefSeq" id="WP_350016923.1">
    <property type="nucleotide sequence ID" value="NZ_CP157948.1"/>
</dbReference>
<keyword evidence="1" id="KW-0812">Transmembrane</keyword>
<proteinExistence type="predicted"/>
<accession>A0AAU7QRD0</accession>